<reference evidence="1" key="1">
    <citation type="journal article" date="2022" name="bioRxiv">
        <title>Sequencing and chromosome-scale assembly of the giantPleurodeles waltlgenome.</title>
        <authorList>
            <person name="Brown T."/>
            <person name="Elewa A."/>
            <person name="Iarovenko S."/>
            <person name="Subramanian E."/>
            <person name="Araus A.J."/>
            <person name="Petzold A."/>
            <person name="Susuki M."/>
            <person name="Suzuki K.-i.T."/>
            <person name="Hayashi T."/>
            <person name="Toyoda A."/>
            <person name="Oliveira C."/>
            <person name="Osipova E."/>
            <person name="Leigh N.D."/>
            <person name="Simon A."/>
            <person name="Yun M.H."/>
        </authorList>
    </citation>
    <scope>NUCLEOTIDE SEQUENCE</scope>
    <source>
        <strain evidence="1">20211129_DDA</strain>
        <tissue evidence="1">Liver</tissue>
    </source>
</reference>
<comment type="caution">
    <text evidence="1">The sequence shown here is derived from an EMBL/GenBank/DDBJ whole genome shotgun (WGS) entry which is preliminary data.</text>
</comment>
<evidence type="ECO:0000313" key="2">
    <source>
        <dbReference type="Proteomes" id="UP001066276"/>
    </source>
</evidence>
<evidence type="ECO:0000313" key="1">
    <source>
        <dbReference type="EMBL" id="KAJ1189510.1"/>
    </source>
</evidence>
<accession>A0AAV7UMF5</accession>
<name>A0AAV7UMF5_PLEWA</name>
<keyword evidence="2" id="KW-1185">Reference proteome</keyword>
<dbReference type="Proteomes" id="UP001066276">
    <property type="component" value="Chromosome 3_1"/>
</dbReference>
<protein>
    <submittedName>
        <fullName evidence="1">Uncharacterized protein</fullName>
    </submittedName>
</protein>
<proteinExistence type="predicted"/>
<dbReference type="AlphaFoldDB" id="A0AAV7UMF5"/>
<gene>
    <name evidence="1" type="ORF">NDU88_006255</name>
</gene>
<sequence>MEQPLPALPGLNDGLETNPKTVLVVAIMATSILHYNCGDEILVEIDGKELLPQEDLKQSSFRVVRAA</sequence>
<organism evidence="1 2">
    <name type="scientific">Pleurodeles waltl</name>
    <name type="common">Iberian ribbed newt</name>
    <dbReference type="NCBI Taxonomy" id="8319"/>
    <lineage>
        <taxon>Eukaryota</taxon>
        <taxon>Metazoa</taxon>
        <taxon>Chordata</taxon>
        <taxon>Craniata</taxon>
        <taxon>Vertebrata</taxon>
        <taxon>Euteleostomi</taxon>
        <taxon>Amphibia</taxon>
        <taxon>Batrachia</taxon>
        <taxon>Caudata</taxon>
        <taxon>Salamandroidea</taxon>
        <taxon>Salamandridae</taxon>
        <taxon>Pleurodelinae</taxon>
        <taxon>Pleurodeles</taxon>
    </lineage>
</organism>
<dbReference type="EMBL" id="JANPWB010000005">
    <property type="protein sequence ID" value="KAJ1189510.1"/>
    <property type="molecule type" value="Genomic_DNA"/>
</dbReference>